<dbReference type="GO" id="GO:0000014">
    <property type="term" value="F:single-stranded DNA endodeoxyribonuclease activity"/>
    <property type="evidence" value="ECO:0007669"/>
    <property type="project" value="TreeGrafter"/>
</dbReference>
<organism evidence="2 3">
    <name type="scientific">Parnassius mnemosyne</name>
    <name type="common">clouded apollo</name>
    <dbReference type="NCBI Taxonomy" id="213953"/>
    <lineage>
        <taxon>Eukaryota</taxon>
        <taxon>Metazoa</taxon>
        <taxon>Ecdysozoa</taxon>
        <taxon>Arthropoda</taxon>
        <taxon>Hexapoda</taxon>
        <taxon>Insecta</taxon>
        <taxon>Pterygota</taxon>
        <taxon>Neoptera</taxon>
        <taxon>Endopterygota</taxon>
        <taxon>Lepidoptera</taxon>
        <taxon>Glossata</taxon>
        <taxon>Ditrysia</taxon>
        <taxon>Papilionoidea</taxon>
        <taxon>Papilionidae</taxon>
        <taxon>Parnassiinae</taxon>
        <taxon>Parnassini</taxon>
        <taxon>Parnassius</taxon>
        <taxon>Driopa</taxon>
    </lineage>
</organism>
<dbReference type="InterPro" id="IPR036397">
    <property type="entry name" value="RNaseH_sf"/>
</dbReference>
<dbReference type="GO" id="GO:0042800">
    <property type="term" value="F:histone H3K4 methyltransferase activity"/>
    <property type="evidence" value="ECO:0007669"/>
    <property type="project" value="TreeGrafter"/>
</dbReference>
<dbReference type="GO" id="GO:0005634">
    <property type="term" value="C:nucleus"/>
    <property type="evidence" value="ECO:0007669"/>
    <property type="project" value="TreeGrafter"/>
</dbReference>
<name>A0AAV1M1P9_9NEOP</name>
<dbReference type="EMBL" id="CAVLGL010000137">
    <property type="protein sequence ID" value="CAK1601670.1"/>
    <property type="molecule type" value="Genomic_DNA"/>
</dbReference>
<dbReference type="Pfam" id="PF17906">
    <property type="entry name" value="HTH_48"/>
    <property type="match status" value="1"/>
</dbReference>
<dbReference type="GO" id="GO:0000793">
    <property type="term" value="C:condensed chromosome"/>
    <property type="evidence" value="ECO:0007669"/>
    <property type="project" value="TreeGrafter"/>
</dbReference>
<evidence type="ECO:0000313" key="3">
    <source>
        <dbReference type="Proteomes" id="UP001314205"/>
    </source>
</evidence>
<dbReference type="Gene3D" id="1.10.10.1450">
    <property type="match status" value="1"/>
</dbReference>
<accession>A0AAV1M1P9</accession>
<proteinExistence type="predicted"/>
<protein>
    <recommendedName>
        <fullName evidence="1">Mos1 transposase HTH domain-containing protein</fullName>
    </recommendedName>
</protein>
<feature type="domain" description="Mos1 transposase HTH" evidence="1">
    <location>
        <begin position="7"/>
        <end position="53"/>
    </location>
</feature>
<dbReference type="Gene3D" id="3.30.420.10">
    <property type="entry name" value="Ribonuclease H-like superfamily/Ribonuclease H"/>
    <property type="match status" value="1"/>
</dbReference>
<dbReference type="Proteomes" id="UP001314205">
    <property type="component" value="Unassembled WGS sequence"/>
</dbReference>
<dbReference type="PANTHER" id="PTHR46060:SF2">
    <property type="entry name" value="HISTONE-LYSINE N-METHYLTRANSFERASE SETMAR"/>
    <property type="match status" value="1"/>
</dbReference>
<evidence type="ECO:0000313" key="2">
    <source>
        <dbReference type="EMBL" id="CAK1601670.1"/>
    </source>
</evidence>
<dbReference type="InterPro" id="IPR052709">
    <property type="entry name" value="Transposase-MT_Hybrid"/>
</dbReference>
<dbReference type="GO" id="GO:0006303">
    <property type="term" value="P:double-strand break repair via nonhomologous end joining"/>
    <property type="evidence" value="ECO:0007669"/>
    <property type="project" value="TreeGrafter"/>
</dbReference>
<dbReference type="AlphaFoldDB" id="A0AAV1M1P9"/>
<evidence type="ECO:0000259" key="1">
    <source>
        <dbReference type="Pfam" id="PF17906"/>
    </source>
</evidence>
<dbReference type="GO" id="GO:0000729">
    <property type="term" value="P:DNA double-strand break processing"/>
    <property type="evidence" value="ECO:0007669"/>
    <property type="project" value="TreeGrafter"/>
</dbReference>
<dbReference type="InterPro" id="IPR041426">
    <property type="entry name" value="Mos1_HTH"/>
</dbReference>
<dbReference type="GO" id="GO:0015074">
    <property type="term" value="P:DNA integration"/>
    <property type="evidence" value="ECO:0007669"/>
    <property type="project" value="TreeGrafter"/>
</dbReference>
<sequence length="185" mass="21599">MELTRKNSRAMIYYDFRSGLTQKQCIDRMISAFGDEAPSKTTIYRWFAEFQRGRVKLSDDPRQGRPKTAVTQENVDAVRKLIEENRHVTYREIQATLDIGMSQIQIILHEQLGVKKLFSRWIPHSLCEEQKAARVTWCVRTLERQDFHAGSSNAVYNIVSGDESWIYAFEPKQKTSHEFECSKMS</sequence>
<reference evidence="2 3" key="1">
    <citation type="submission" date="2023-11" db="EMBL/GenBank/DDBJ databases">
        <authorList>
            <person name="Hedman E."/>
            <person name="Englund M."/>
            <person name="Stromberg M."/>
            <person name="Nyberg Akerstrom W."/>
            <person name="Nylinder S."/>
            <person name="Jareborg N."/>
            <person name="Kallberg Y."/>
            <person name="Kronander E."/>
        </authorList>
    </citation>
    <scope>NUCLEOTIDE SEQUENCE [LARGE SCALE GENOMIC DNA]</scope>
</reference>
<dbReference type="GO" id="GO:0031297">
    <property type="term" value="P:replication fork processing"/>
    <property type="evidence" value="ECO:0007669"/>
    <property type="project" value="TreeGrafter"/>
</dbReference>
<comment type="caution">
    <text evidence="2">The sequence shown here is derived from an EMBL/GenBank/DDBJ whole genome shotgun (WGS) entry which is preliminary data.</text>
</comment>
<dbReference type="GO" id="GO:0035861">
    <property type="term" value="C:site of double-strand break"/>
    <property type="evidence" value="ECO:0007669"/>
    <property type="project" value="TreeGrafter"/>
</dbReference>
<dbReference type="GO" id="GO:0046975">
    <property type="term" value="F:histone H3K36 methyltransferase activity"/>
    <property type="evidence" value="ECO:0007669"/>
    <property type="project" value="TreeGrafter"/>
</dbReference>
<dbReference type="PANTHER" id="PTHR46060">
    <property type="entry name" value="MARINER MOS1 TRANSPOSASE-LIKE PROTEIN"/>
    <property type="match status" value="1"/>
</dbReference>
<dbReference type="GO" id="GO:0003697">
    <property type="term" value="F:single-stranded DNA binding"/>
    <property type="evidence" value="ECO:0007669"/>
    <property type="project" value="TreeGrafter"/>
</dbReference>
<dbReference type="GO" id="GO:0044547">
    <property type="term" value="F:DNA topoisomerase binding"/>
    <property type="evidence" value="ECO:0007669"/>
    <property type="project" value="TreeGrafter"/>
</dbReference>
<gene>
    <name evidence="2" type="ORF">PARMNEM_LOCUS20269</name>
</gene>
<dbReference type="GO" id="GO:0003690">
    <property type="term" value="F:double-stranded DNA binding"/>
    <property type="evidence" value="ECO:0007669"/>
    <property type="project" value="TreeGrafter"/>
</dbReference>
<keyword evidence="3" id="KW-1185">Reference proteome</keyword>
<dbReference type="GO" id="GO:0044774">
    <property type="term" value="P:mitotic DNA integrity checkpoint signaling"/>
    <property type="evidence" value="ECO:0007669"/>
    <property type="project" value="TreeGrafter"/>
</dbReference>